<dbReference type="STRING" id="1076596.A0U91_05610"/>
<sequence length="159" mass="17516">MKRALILCLGLQSLCLLPSFSAAQAQTVVDGSDKNASPFVKSTLAMLSKRFAEDKPHFRKISTHTSGDKQIVCGEISLHGTKVPAAETFMPFGATQGEENPLVYEAHTIPAALDFREVNTWINHGADLEDLEEMGCVPEGSYRQYSDHLNTVLQHRKTN</sequence>
<protein>
    <submittedName>
        <fullName evidence="2">Uncharacterized protein</fullName>
    </submittedName>
</protein>
<evidence type="ECO:0000256" key="1">
    <source>
        <dbReference type="SAM" id="SignalP"/>
    </source>
</evidence>
<evidence type="ECO:0000313" key="5">
    <source>
        <dbReference type="Proteomes" id="UP000548726"/>
    </source>
</evidence>
<keyword evidence="5" id="KW-1185">Reference proteome</keyword>
<gene>
    <name evidence="2" type="ORF">A0U91_05610</name>
    <name evidence="3" type="ORF">DmAi_27520</name>
</gene>
<accession>A0A1U9LHS6</accession>
<proteinExistence type="predicted"/>
<evidence type="ECO:0000313" key="4">
    <source>
        <dbReference type="Proteomes" id="UP000189055"/>
    </source>
</evidence>
<evidence type="ECO:0000313" key="2">
    <source>
        <dbReference type="EMBL" id="AQT05991.1"/>
    </source>
</evidence>
<feature type="chain" id="PRO_5015070823" evidence="1">
    <location>
        <begin position="26"/>
        <end position="159"/>
    </location>
</feature>
<dbReference type="RefSeq" id="WP_025826070.1">
    <property type="nucleotide sequence ID" value="NZ_BLJP01000017.1"/>
</dbReference>
<dbReference type="EMBL" id="CP014687">
    <property type="protein sequence ID" value="AQT05991.1"/>
    <property type="molecule type" value="Genomic_DNA"/>
</dbReference>
<dbReference type="Proteomes" id="UP000548726">
    <property type="component" value="Unassembled WGS sequence"/>
</dbReference>
<evidence type="ECO:0000313" key="3">
    <source>
        <dbReference type="EMBL" id="GFE94693.1"/>
    </source>
</evidence>
<dbReference type="AlphaFoldDB" id="A0A1U9LHS6"/>
<feature type="signal peptide" evidence="1">
    <location>
        <begin position="1"/>
        <end position="25"/>
    </location>
</feature>
<reference evidence="2 4" key="1">
    <citation type="submission" date="2016-03" db="EMBL/GenBank/DDBJ databases">
        <title>Acetic acid bacteria sequencing.</title>
        <authorList>
            <person name="Brandt J."/>
            <person name="Jakob F."/>
            <person name="Vogel R.F."/>
        </authorList>
    </citation>
    <scope>NUCLEOTIDE SEQUENCE [LARGE SCALE GENOMIC DNA]</scope>
    <source>
        <strain evidence="2 4">TMW2.1084</strain>
    </source>
</reference>
<name>A0A1U9LHS6_9PROT</name>
<organism evidence="2 4">
    <name type="scientific">Acetobacter persici</name>
    <dbReference type="NCBI Taxonomy" id="1076596"/>
    <lineage>
        <taxon>Bacteria</taxon>
        <taxon>Pseudomonadati</taxon>
        <taxon>Pseudomonadota</taxon>
        <taxon>Alphaproteobacteria</taxon>
        <taxon>Acetobacterales</taxon>
        <taxon>Acetobacteraceae</taxon>
        <taxon>Acetobacter</taxon>
    </lineage>
</organism>
<reference evidence="3 5" key="2">
    <citation type="journal article" date="2020" name="Cell Rep.">
        <title>Local necrotic cells trigger systemic immune activation via gut microbiome dysbiosis in Drosophila.</title>
        <authorList>
            <person name="Kosakamoto H."/>
            <person name="Yamauchi T."/>
            <person name="Akuzawa-Tokita Y."/>
            <person name="Nishimura K."/>
            <person name="Soga T."/>
            <person name="Murakami T."/>
            <person name="Mori H."/>
            <person name="Yamamoto K."/>
            <person name="Miyazaki R."/>
            <person name="Koto A."/>
            <person name="Miura M."/>
            <person name="Obata F."/>
        </authorList>
    </citation>
    <scope>NUCLEOTIDE SEQUENCE [LARGE SCALE GENOMIC DNA]</scope>
    <source>
        <strain evidence="3 5">Ai</strain>
    </source>
</reference>
<dbReference type="EMBL" id="BLJP01000017">
    <property type="protein sequence ID" value="GFE94693.1"/>
    <property type="molecule type" value="Genomic_DNA"/>
</dbReference>
<dbReference type="Proteomes" id="UP000189055">
    <property type="component" value="Chromosome"/>
</dbReference>
<keyword evidence="1" id="KW-0732">Signal</keyword>
<dbReference type="GeneID" id="95616289"/>
<dbReference type="KEGG" id="aper:A0U91_05610"/>